<keyword evidence="3 5" id="KW-0863">Zinc-finger</keyword>
<feature type="domain" description="C2H2-type" evidence="7">
    <location>
        <begin position="420"/>
        <end position="448"/>
    </location>
</feature>
<evidence type="ECO:0000256" key="2">
    <source>
        <dbReference type="ARBA" id="ARBA00022737"/>
    </source>
</evidence>
<reference evidence="8" key="1">
    <citation type="submission" date="2005-10" db="EMBL/GenBank/DDBJ databases">
        <authorList>
            <person name="Loftus B.J."/>
            <person name="Nene V.M."/>
            <person name="Hannick L.I."/>
            <person name="Bidwell S."/>
            <person name="Haas B."/>
            <person name="Amedeo P."/>
            <person name="Orvis J."/>
            <person name="Wortman J.R."/>
            <person name="White O.R."/>
            <person name="Salzberg S."/>
            <person name="Shumway M."/>
            <person name="Koo H."/>
            <person name="Zhao Y."/>
            <person name="Holmes M."/>
            <person name="Miller J."/>
            <person name="Schatz M."/>
            <person name="Pop M."/>
            <person name="Pai G."/>
            <person name="Utterback T."/>
            <person name="Rogers Y.-H."/>
            <person name="Kravitz S."/>
            <person name="Fraser C.M."/>
        </authorList>
    </citation>
    <scope>NUCLEOTIDE SEQUENCE</scope>
    <source>
        <strain evidence="8">Liverpool</strain>
    </source>
</reference>
<feature type="domain" description="C2H2-type" evidence="7">
    <location>
        <begin position="506"/>
        <end position="535"/>
    </location>
</feature>
<evidence type="ECO:0000259" key="7">
    <source>
        <dbReference type="PROSITE" id="PS50157"/>
    </source>
</evidence>
<dbReference type="EMBL" id="CH477365">
    <property type="protein sequence ID" value="EAT42540.1"/>
    <property type="molecule type" value="Genomic_DNA"/>
</dbReference>
<name>Q178F9_AEDAE</name>
<feature type="domain" description="C2H2-type" evidence="7">
    <location>
        <begin position="478"/>
        <end position="505"/>
    </location>
</feature>
<dbReference type="GO" id="GO:0005634">
    <property type="term" value="C:nucleus"/>
    <property type="evidence" value="ECO:0007669"/>
    <property type="project" value="TreeGrafter"/>
</dbReference>
<dbReference type="PANTHER" id="PTHR24408:SF58">
    <property type="entry name" value="TRANSCRIPTION FACTOR (TFIIIA), PUTATIVE (AFU_ORTHOLOGUE AFUA_1G05150)-RELATED"/>
    <property type="match status" value="1"/>
</dbReference>
<dbReference type="GO" id="GO:0008270">
    <property type="term" value="F:zinc ion binding"/>
    <property type="evidence" value="ECO:0007669"/>
    <property type="project" value="UniProtKB-KW"/>
</dbReference>
<sequence>MEFPTNSLLNDVNVPNHIDELDELLNSSWDHNAIDQCDMDALYAELNRSLLTPDSSPVEANKESDVVSMGKNNDTVPKNQVTSSAVLTPQSSPYMWNQAVEHLQTVQQPASNCSFTSVSQQMEANYNYIRMINAVQTPKVEIAQGYSNISGDINVNQVSEKQEQCCFDIVQQIKSEPIYHEQQPERARVMPAPSQVTYQSPREVFLAQTSFSPFTYIPYYTQQSAPNSKPPVTIKTDDDNVTEQTTIPIFTLATQSDQESPADTIEASVTTGTCCESPDTIEPAPGLTCAEYISSVQLASDSPETSETSPTYYIYVPESSPSSDQMPTFHILLQPHTSQPSAMIPVLTESASQEAVVQTIDPSADYVQIQNKYIIPSAGSSTTYPVEEIYRVDRPEASSSENSTPKMKPRKVNLTYGSKVFCHICDKEFGKQGSYQQHWRQKHEEDRPFRCNTCGKSYITERDLRQHQQNHEPGMKQWKCSECDNRYRHMKDRDRHYDTHHGTPAHSCMKEGCSKAFARRDHMLAHMISHDNRELRELKKALDKEEKENNRKQRGRKRKME</sequence>
<accession>Q178F9</accession>
<dbReference type="OMA" id="CDNRYRH"/>
<dbReference type="FunFam" id="3.30.160.60:FF:000446">
    <property type="entry name" value="Zinc finger protein"/>
    <property type="match status" value="1"/>
</dbReference>
<dbReference type="VEuPathDB" id="VectorBase:AAEL013799"/>
<feature type="domain" description="C2H2-type" evidence="7">
    <location>
        <begin position="449"/>
        <end position="471"/>
    </location>
</feature>
<feature type="region of interest" description="Disordered" evidence="6">
    <location>
        <begin position="53"/>
        <end position="78"/>
    </location>
</feature>
<evidence type="ECO:0000256" key="6">
    <source>
        <dbReference type="SAM" id="MobiDB-lite"/>
    </source>
</evidence>
<dbReference type="AlphaFoldDB" id="Q178F9"/>
<dbReference type="SMART" id="SM00355">
    <property type="entry name" value="ZnF_C2H2"/>
    <property type="match status" value="4"/>
</dbReference>
<reference evidence="8" key="2">
    <citation type="journal article" date="2007" name="Science">
        <title>Genome sequence of Aedes aegypti, a major arbovirus vector.</title>
        <authorList>
            <person name="Nene V."/>
            <person name="Wortman J.R."/>
            <person name="Lawson D."/>
            <person name="Haas B."/>
            <person name="Kodira C."/>
            <person name="Tu Z.J."/>
            <person name="Loftus B."/>
            <person name="Xi Z."/>
            <person name="Megy K."/>
            <person name="Grabherr M."/>
            <person name="Ren Q."/>
            <person name="Zdobnov E.M."/>
            <person name="Lobo N.F."/>
            <person name="Campbell K.S."/>
            <person name="Brown S.E."/>
            <person name="Bonaldo M.F."/>
            <person name="Zhu J."/>
            <person name="Sinkins S.P."/>
            <person name="Hogenkamp D.G."/>
            <person name="Amedeo P."/>
            <person name="Arensburger P."/>
            <person name="Atkinson P.W."/>
            <person name="Bidwell S."/>
            <person name="Biedler J."/>
            <person name="Birney E."/>
            <person name="Bruggner R.V."/>
            <person name="Costas J."/>
            <person name="Coy M.R."/>
            <person name="Crabtree J."/>
            <person name="Crawford M."/>
            <person name="Debruyn B."/>
            <person name="Decaprio D."/>
            <person name="Eiglmeier K."/>
            <person name="Eisenstadt E."/>
            <person name="El-Dorry H."/>
            <person name="Gelbart W.M."/>
            <person name="Gomes S.L."/>
            <person name="Hammond M."/>
            <person name="Hannick L.I."/>
            <person name="Hogan J.R."/>
            <person name="Holmes M.H."/>
            <person name="Jaffe D."/>
            <person name="Johnston J.S."/>
            <person name="Kennedy R.C."/>
            <person name="Koo H."/>
            <person name="Kravitz S."/>
            <person name="Kriventseva E.V."/>
            <person name="Kulp D."/>
            <person name="Labutti K."/>
            <person name="Lee E."/>
            <person name="Li S."/>
            <person name="Lovin D.D."/>
            <person name="Mao C."/>
            <person name="Mauceli E."/>
            <person name="Menck C.F."/>
            <person name="Miller J.R."/>
            <person name="Montgomery P."/>
            <person name="Mori A."/>
            <person name="Nascimento A.L."/>
            <person name="Naveira H.F."/>
            <person name="Nusbaum C."/>
            <person name="O'leary S."/>
            <person name="Orvis J."/>
            <person name="Pertea M."/>
            <person name="Quesneville H."/>
            <person name="Reidenbach K.R."/>
            <person name="Rogers Y.H."/>
            <person name="Roth C.W."/>
            <person name="Schneider J.R."/>
            <person name="Schatz M."/>
            <person name="Shumway M."/>
            <person name="Stanke M."/>
            <person name="Stinson E.O."/>
            <person name="Tubio J.M."/>
            <person name="Vanzee J.P."/>
            <person name="Verjovski-Almeida S."/>
            <person name="Werner D."/>
            <person name="White O."/>
            <person name="Wyder S."/>
            <person name="Zeng Q."/>
            <person name="Zhao Q."/>
            <person name="Zhao Y."/>
            <person name="Hill C.A."/>
            <person name="Raikhel A.S."/>
            <person name="Soares M.B."/>
            <person name="Knudson D.L."/>
            <person name="Lee N.H."/>
            <person name="Galagan J."/>
            <person name="Salzberg S.L."/>
            <person name="Paulsen I.T."/>
            <person name="Dimopoulos G."/>
            <person name="Collins F.H."/>
            <person name="Birren B."/>
            <person name="Fraser-Liggett C.M."/>
            <person name="Severson D.W."/>
        </authorList>
    </citation>
    <scope>NUCLEOTIDE SEQUENCE [LARGE SCALE GENOMIC DNA]</scope>
    <source>
        <strain evidence="8">Liverpool</strain>
    </source>
</reference>
<evidence type="ECO:0000313" key="9">
    <source>
        <dbReference type="Proteomes" id="UP000682892"/>
    </source>
</evidence>
<dbReference type="PROSITE" id="PS00028">
    <property type="entry name" value="ZINC_FINGER_C2H2_1"/>
    <property type="match status" value="4"/>
</dbReference>
<dbReference type="InterPro" id="IPR013087">
    <property type="entry name" value="Znf_C2H2_type"/>
</dbReference>
<dbReference type="SUPFAM" id="SSF57667">
    <property type="entry name" value="beta-beta-alpha zinc fingers"/>
    <property type="match status" value="2"/>
</dbReference>
<evidence type="ECO:0000256" key="5">
    <source>
        <dbReference type="PROSITE-ProRule" id="PRU00042"/>
    </source>
</evidence>
<feature type="compositionally biased region" description="Basic and acidic residues" evidence="6">
    <location>
        <begin position="535"/>
        <end position="551"/>
    </location>
</feature>
<dbReference type="GO" id="GO:0043565">
    <property type="term" value="F:sequence-specific DNA binding"/>
    <property type="evidence" value="ECO:0007669"/>
    <property type="project" value="TreeGrafter"/>
</dbReference>
<dbReference type="PaxDb" id="7159-AAEL005916-PA"/>
<dbReference type="GO" id="GO:0000981">
    <property type="term" value="F:DNA-binding transcription factor activity, RNA polymerase II-specific"/>
    <property type="evidence" value="ECO:0007669"/>
    <property type="project" value="TreeGrafter"/>
</dbReference>
<evidence type="ECO:0000256" key="1">
    <source>
        <dbReference type="ARBA" id="ARBA00022723"/>
    </source>
</evidence>
<dbReference type="Pfam" id="PF00096">
    <property type="entry name" value="zf-C2H2"/>
    <property type="match status" value="1"/>
</dbReference>
<feature type="compositionally biased region" description="Basic residues" evidence="6">
    <location>
        <begin position="552"/>
        <end position="561"/>
    </location>
</feature>
<dbReference type="InterPro" id="IPR036236">
    <property type="entry name" value="Znf_C2H2_sf"/>
</dbReference>
<keyword evidence="2" id="KW-0677">Repeat</keyword>
<reference evidence="8" key="3">
    <citation type="submission" date="2012-09" db="EMBL/GenBank/DDBJ databases">
        <authorList>
            <consortium name="VectorBase"/>
        </authorList>
    </citation>
    <scope>NUCLEOTIDE SEQUENCE</scope>
    <source>
        <strain evidence="8">Liverpool</strain>
    </source>
</reference>
<evidence type="ECO:0000313" key="8">
    <source>
        <dbReference type="EMBL" id="EAT42540.1"/>
    </source>
</evidence>
<dbReference type="HOGENOM" id="CLU_485904_0_0_1"/>
<feature type="region of interest" description="Disordered" evidence="6">
    <location>
        <begin position="535"/>
        <end position="561"/>
    </location>
</feature>
<gene>
    <name evidence="8" type="ORF">AaeL_AAEL005916</name>
</gene>
<evidence type="ECO:0000256" key="3">
    <source>
        <dbReference type="ARBA" id="ARBA00022771"/>
    </source>
</evidence>
<dbReference type="eggNOG" id="KOG1721">
    <property type="taxonomic scope" value="Eukaryota"/>
</dbReference>
<dbReference type="PANTHER" id="PTHR24408">
    <property type="entry name" value="ZINC FINGER PROTEIN"/>
    <property type="match status" value="1"/>
</dbReference>
<proteinExistence type="predicted"/>
<dbReference type="Gene3D" id="3.30.160.60">
    <property type="entry name" value="Classic Zinc Finger"/>
    <property type="match status" value="2"/>
</dbReference>
<evidence type="ECO:0000256" key="4">
    <source>
        <dbReference type="ARBA" id="ARBA00022833"/>
    </source>
</evidence>
<protein>
    <submittedName>
        <fullName evidence="8">AAEL005916-PA</fullName>
    </submittedName>
</protein>
<dbReference type="Proteomes" id="UP000682892">
    <property type="component" value="Unassembled WGS sequence"/>
</dbReference>
<keyword evidence="4" id="KW-0862">Zinc</keyword>
<organism evidence="8 9">
    <name type="scientific">Aedes aegypti</name>
    <name type="common">Yellowfever mosquito</name>
    <name type="synonym">Culex aegypti</name>
    <dbReference type="NCBI Taxonomy" id="7159"/>
    <lineage>
        <taxon>Eukaryota</taxon>
        <taxon>Metazoa</taxon>
        <taxon>Ecdysozoa</taxon>
        <taxon>Arthropoda</taxon>
        <taxon>Hexapoda</taxon>
        <taxon>Insecta</taxon>
        <taxon>Pterygota</taxon>
        <taxon>Neoptera</taxon>
        <taxon>Endopterygota</taxon>
        <taxon>Diptera</taxon>
        <taxon>Nematocera</taxon>
        <taxon>Culicoidea</taxon>
        <taxon>Culicidae</taxon>
        <taxon>Culicinae</taxon>
        <taxon>Aedini</taxon>
        <taxon>Aedes</taxon>
        <taxon>Stegomyia</taxon>
    </lineage>
</organism>
<keyword evidence="1" id="KW-0479">Metal-binding</keyword>
<dbReference type="PROSITE" id="PS50157">
    <property type="entry name" value="ZINC_FINGER_C2H2_2"/>
    <property type="match status" value="4"/>
</dbReference>